<evidence type="ECO:0000313" key="6">
    <source>
        <dbReference type="Proteomes" id="UP000005018"/>
    </source>
</evidence>
<feature type="transmembrane region" description="Helical" evidence="2">
    <location>
        <begin position="110"/>
        <end position="132"/>
    </location>
</feature>
<feature type="chain" id="PRO_5003616570" description="Protein YTP1-like C-terminal domain-containing protein" evidence="3">
    <location>
        <begin position="22"/>
        <end position="455"/>
    </location>
</feature>
<dbReference type="EMBL" id="HE681719">
    <property type="protein sequence ID" value="CCG20557.1"/>
    <property type="molecule type" value="Genomic_DNA"/>
</dbReference>
<feature type="signal peptide" evidence="3">
    <location>
        <begin position="1"/>
        <end position="21"/>
    </location>
</feature>
<evidence type="ECO:0000313" key="5">
    <source>
        <dbReference type="EMBL" id="CCG20557.1"/>
    </source>
</evidence>
<dbReference type="Pfam" id="PF10355">
    <property type="entry name" value="Ytp1"/>
    <property type="match status" value="1"/>
</dbReference>
<keyword evidence="3" id="KW-0732">Signal</keyword>
<dbReference type="PANTHER" id="PTHR31685">
    <property type="entry name" value="INTEGRAL MEMBRANE PROTEIN (AFU_ORTHOLOGUE AFUA_6G12730)-RELATED"/>
    <property type="match status" value="1"/>
</dbReference>
<feature type="transmembrane region" description="Helical" evidence="2">
    <location>
        <begin position="152"/>
        <end position="176"/>
    </location>
</feature>
<feature type="transmembrane region" description="Helical" evidence="2">
    <location>
        <begin position="73"/>
        <end position="90"/>
    </location>
</feature>
<keyword evidence="2" id="KW-0472">Membrane</keyword>
<dbReference type="eggNOG" id="ENOG502QRB1">
    <property type="taxonomic scope" value="Eukaryota"/>
</dbReference>
<evidence type="ECO:0000256" key="3">
    <source>
        <dbReference type="SAM" id="SignalP"/>
    </source>
</evidence>
<dbReference type="Proteomes" id="UP000005018">
    <property type="component" value="Chromosome 1"/>
</dbReference>
<accession>H8WVT4</accession>
<feature type="transmembrane region" description="Helical" evidence="2">
    <location>
        <begin position="386"/>
        <end position="409"/>
    </location>
</feature>
<feature type="transmembrane region" description="Helical" evidence="2">
    <location>
        <begin position="348"/>
        <end position="366"/>
    </location>
</feature>
<proteinExistence type="predicted"/>
<dbReference type="PANTHER" id="PTHR31685:SF2">
    <property type="entry name" value="PROTEIN YTP1"/>
    <property type="match status" value="1"/>
</dbReference>
<feature type="transmembrane region" description="Helical" evidence="2">
    <location>
        <begin position="188"/>
        <end position="210"/>
    </location>
</feature>
<keyword evidence="2" id="KW-0812">Transmembrane</keyword>
<feature type="compositionally biased region" description="Acidic residues" evidence="1">
    <location>
        <begin position="434"/>
        <end position="448"/>
    </location>
</feature>
<reference evidence="5 6" key="1">
    <citation type="journal article" date="2012" name="PLoS ONE">
        <title>Sequence and analysis of the genome of the pathogenic yeast Candida orthopsilosis.</title>
        <authorList>
            <person name="Riccombeni A."/>
            <person name="Vidanes G."/>
            <person name="Proux-Wera E."/>
            <person name="Wolfe K.H."/>
            <person name="Butler G."/>
        </authorList>
    </citation>
    <scope>NUCLEOTIDE SEQUENCE [LARGE SCALE GENOMIC DNA]</scope>
    <source>
        <strain evidence="5 6">Co 90-125</strain>
    </source>
</reference>
<evidence type="ECO:0000256" key="1">
    <source>
        <dbReference type="SAM" id="MobiDB-lite"/>
    </source>
</evidence>
<name>H8WVT4_CANO9</name>
<dbReference type="OrthoDB" id="4137487at2759"/>
<feature type="domain" description="Protein YTP1-like C-terminal" evidence="4">
    <location>
        <begin position="164"/>
        <end position="408"/>
    </location>
</feature>
<dbReference type="HOGENOM" id="CLU_034579_1_0_1"/>
<feature type="region of interest" description="Disordered" evidence="1">
    <location>
        <begin position="434"/>
        <end position="455"/>
    </location>
</feature>
<sequence length="455" mass="51476">MTVSVKRIAILVLTLFALALADSDMDMDEERPEFHPINAGSKTFHWILTLFVLLILPSISTSLAFANRLHWSLLLQYISTAYSVFESLFLDFPDNKDNHENRTSKGTSWFLSILLGTTIFLGTLINGSNLIINKFYPHLSKHYNEYGLSYKVYKISSLLCLLTGWVRVCMAPIALFGFCYGIHTGQCIAHGIMGSAFIMYSFVLSVVLVVPWIRKHQLHNNSPSLKSQEFYDSTVMMLWGIVNTFTEHRWGREAWNMGDYQHTAMGIIWWGGGLLGMYLSRNNQRSFVPALLLIFTGWSMSQHSQHLEISTKVHSLFGIALMGAGAARVIETAFLLRDKACSESGRILTFQYLPPFGLTLSGILFMGATEEQLQLVHDLGSDHSAYILVVSAAAFLIFLWIQLCIWLYLRLVGYDENGELSKQYAPINVEEFELGDVSGDEEEEDTPPEEFRDSR</sequence>
<gene>
    <name evidence="5" type="ORF">CORT_0A01660</name>
</gene>
<keyword evidence="2" id="KW-1133">Transmembrane helix</keyword>
<dbReference type="RefSeq" id="XP_003865998.1">
    <property type="nucleotide sequence ID" value="XM_003865950.1"/>
</dbReference>
<keyword evidence="6" id="KW-1185">Reference proteome</keyword>
<protein>
    <recommendedName>
        <fullName evidence="4">Protein YTP1-like C-terminal domain-containing protein</fullName>
    </recommendedName>
</protein>
<feature type="transmembrane region" description="Helical" evidence="2">
    <location>
        <begin position="45"/>
        <end position="66"/>
    </location>
</feature>
<evidence type="ECO:0000256" key="2">
    <source>
        <dbReference type="SAM" id="Phobius"/>
    </source>
</evidence>
<dbReference type="KEGG" id="cot:CORT_0A01660"/>
<organism evidence="5 6">
    <name type="scientific">Candida orthopsilosis (strain 90-125)</name>
    <name type="common">Yeast</name>
    <dbReference type="NCBI Taxonomy" id="1136231"/>
    <lineage>
        <taxon>Eukaryota</taxon>
        <taxon>Fungi</taxon>
        <taxon>Dikarya</taxon>
        <taxon>Ascomycota</taxon>
        <taxon>Saccharomycotina</taxon>
        <taxon>Pichiomycetes</taxon>
        <taxon>Debaryomycetaceae</taxon>
        <taxon>Candida/Lodderomyces clade</taxon>
        <taxon>Candida</taxon>
    </lineage>
</organism>
<dbReference type="AlphaFoldDB" id="H8WVT4"/>
<evidence type="ECO:0000259" key="4">
    <source>
        <dbReference type="Pfam" id="PF10355"/>
    </source>
</evidence>
<dbReference type="InterPro" id="IPR018827">
    <property type="entry name" value="YTP1_C"/>
</dbReference>
<dbReference type="GeneID" id="14537300"/>